<accession>A0A3B3ZLG0</accession>
<dbReference type="PANTHER" id="PTHR14402">
    <property type="entry name" value="RECEPTOR TRANSPORTING PROTEIN"/>
    <property type="match status" value="1"/>
</dbReference>
<feature type="domain" description="3CxxC-type" evidence="8">
    <location>
        <begin position="44"/>
        <end position="155"/>
    </location>
</feature>
<dbReference type="Pfam" id="PF13695">
    <property type="entry name" value="Zn_ribbon_3CxxC"/>
    <property type="match status" value="1"/>
</dbReference>
<keyword evidence="5" id="KW-0862">Zinc</keyword>
<evidence type="ECO:0000256" key="2">
    <source>
        <dbReference type="ARBA" id="ARBA00022692"/>
    </source>
</evidence>
<evidence type="ECO:0000256" key="3">
    <source>
        <dbReference type="ARBA" id="ARBA00022723"/>
    </source>
</evidence>
<comment type="subcellular location">
    <subcellularLocation>
        <location evidence="1">Membrane</location>
        <topology evidence="1">Single-pass membrane protein</topology>
    </subcellularLocation>
</comment>
<protein>
    <recommendedName>
        <fullName evidence="8">3CxxC-type domain-containing protein</fullName>
    </recommendedName>
</protein>
<organism evidence="9 10">
    <name type="scientific">Periophthalmus magnuspinnatus</name>
    <dbReference type="NCBI Taxonomy" id="409849"/>
    <lineage>
        <taxon>Eukaryota</taxon>
        <taxon>Metazoa</taxon>
        <taxon>Chordata</taxon>
        <taxon>Craniata</taxon>
        <taxon>Vertebrata</taxon>
        <taxon>Euteleostomi</taxon>
        <taxon>Actinopterygii</taxon>
        <taxon>Neopterygii</taxon>
        <taxon>Teleostei</taxon>
        <taxon>Neoteleostei</taxon>
        <taxon>Acanthomorphata</taxon>
        <taxon>Gobiaria</taxon>
        <taxon>Gobiiformes</taxon>
        <taxon>Gobioidei</taxon>
        <taxon>Gobiidae</taxon>
        <taxon>Oxudercinae</taxon>
        <taxon>Periophthalmus</taxon>
    </lineage>
</organism>
<dbReference type="GO" id="GO:0008270">
    <property type="term" value="F:zinc ion binding"/>
    <property type="evidence" value="ECO:0007669"/>
    <property type="project" value="UniProtKB-KW"/>
</dbReference>
<evidence type="ECO:0000256" key="6">
    <source>
        <dbReference type="ARBA" id="ARBA00022989"/>
    </source>
</evidence>
<keyword evidence="6" id="KW-1133">Transmembrane helix</keyword>
<keyword evidence="10" id="KW-1185">Reference proteome</keyword>
<keyword evidence="2" id="KW-0812">Transmembrane</keyword>
<dbReference type="Ensembl" id="ENSPMGT00000005728.1">
    <property type="protein sequence ID" value="ENSPMGP00000005400.1"/>
    <property type="gene ID" value="ENSPMGG00000004507.1"/>
</dbReference>
<dbReference type="STRING" id="409849.ENSPMGP00000005400"/>
<dbReference type="PANTHER" id="PTHR14402:SF8">
    <property type="entry name" value="RECEPTOR-TRANSPORTING PROTEIN 4"/>
    <property type="match status" value="1"/>
</dbReference>
<evidence type="ECO:0000313" key="9">
    <source>
        <dbReference type="Ensembl" id="ENSPMGP00000005400.1"/>
    </source>
</evidence>
<evidence type="ECO:0000256" key="7">
    <source>
        <dbReference type="ARBA" id="ARBA00023136"/>
    </source>
</evidence>
<sequence length="173" mass="20528">DTMEWTPIFQSQASPYTQGDNWQLLFDDTIVEDQTAGWEQYIRRTVASFHCSLCRRTWSSNIVPILFHFRLNKKNKKHWGTVKVRRYRQKCKICREALMWPSISTVNIEILMENLVKNIRKKCYHEVLDENLGEYVREHVKSPHETELCEAEINVSQCNVSKKHGTQHVCFLL</sequence>
<dbReference type="Proteomes" id="UP000261520">
    <property type="component" value="Unplaced"/>
</dbReference>
<keyword evidence="7" id="KW-0472">Membrane</keyword>
<reference evidence="9" key="2">
    <citation type="submission" date="2025-09" db="UniProtKB">
        <authorList>
            <consortium name="Ensembl"/>
        </authorList>
    </citation>
    <scope>IDENTIFICATION</scope>
</reference>
<dbReference type="InterPro" id="IPR026096">
    <property type="entry name" value="R-trans_p"/>
</dbReference>
<name>A0A3B3ZLG0_9GOBI</name>
<reference evidence="9" key="1">
    <citation type="submission" date="2025-08" db="UniProtKB">
        <authorList>
            <consortium name="Ensembl"/>
        </authorList>
    </citation>
    <scope>IDENTIFICATION</scope>
</reference>
<evidence type="ECO:0000256" key="4">
    <source>
        <dbReference type="ARBA" id="ARBA00022771"/>
    </source>
</evidence>
<dbReference type="GO" id="GO:0016020">
    <property type="term" value="C:membrane"/>
    <property type="evidence" value="ECO:0007669"/>
    <property type="project" value="UniProtKB-SubCell"/>
</dbReference>
<evidence type="ECO:0000313" key="10">
    <source>
        <dbReference type="Proteomes" id="UP000261520"/>
    </source>
</evidence>
<dbReference type="GO" id="GO:0051205">
    <property type="term" value="P:protein insertion into membrane"/>
    <property type="evidence" value="ECO:0007669"/>
    <property type="project" value="TreeGrafter"/>
</dbReference>
<keyword evidence="3" id="KW-0479">Metal-binding</keyword>
<keyword evidence="4" id="KW-0863">Zinc-finger</keyword>
<dbReference type="InterPro" id="IPR027377">
    <property type="entry name" value="ZAR1/RTP1-5-like_Znf-3CxxC"/>
</dbReference>
<dbReference type="AlphaFoldDB" id="A0A3B3ZLG0"/>
<dbReference type="SMART" id="SM01328">
    <property type="entry name" value="zf-3CxxC"/>
    <property type="match status" value="1"/>
</dbReference>
<evidence type="ECO:0000256" key="5">
    <source>
        <dbReference type="ARBA" id="ARBA00022833"/>
    </source>
</evidence>
<proteinExistence type="predicted"/>
<evidence type="ECO:0000256" key="1">
    <source>
        <dbReference type="ARBA" id="ARBA00004167"/>
    </source>
</evidence>
<evidence type="ECO:0000259" key="8">
    <source>
        <dbReference type="SMART" id="SM01328"/>
    </source>
</evidence>
<dbReference type="GO" id="GO:0031849">
    <property type="term" value="F:olfactory receptor binding"/>
    <property type="evidence" value="ECO:0007669"/>
    <property type="project" value="TreeGrafter"/>
</dbReference>
<dbReference type="GO" id="GO:0006612">
    <property type="term" value="P:protein targeting to membrane"/>
    <property type="evidence" value="ECO:0007669"/>
    <property type="project" value="TreeGrafter"/>
</dbReference>